<protein>
    <submittedName>
        <fullName evidence="1">Uncharacterized protein</fullName>
    </submittedName>
</protein>
<dbReference type="KEGG" id="rfs:C1I64_04785"/>
<gene>
    <name evidence="1" type="ORF">C1I64_04785</name>
</gene>
<dbReference type="AlphaFoldDB" id="A0A3T0SYN7"/>
<accession>A0A3T0SYN7</accession>
<evidence type="ECO:0000313" key="1">
    <source>
        <dbReference type="EMBL" id="AZZ51424.1"/>
    </source>
</evidence>
<name>A0A3T0SYN7_9MICO</name>
<dbReference type="Proteomes" id="UP000285317">
    <property type="component" value="Chromosome"/>
</dbReference>
<dbReference type="EMBL" id="CP028137">
    <property type="protein sequence ID" value="AZZ51424.1"/>
    <property type="molecule type" value="Genomic_DNA"/>
</dbReference>
<proteinExistence type="predicted"/>
<evidence type="ECO:0000313" key="2">
    <source>
        <dbReference type="Proteomes" id="UP000285317"/>
    </source>
</evidence>
<dbReference type="RefSeq" id="WP_127886381.1">
    <property type="nucleotide sequence ID" value="NZ_CP028137.1"/>
</dbReference>
<organism evidence="1 2">
    <name type="scientific">Rathayibacter festucae DSM 15932</name>
    <dbReference type="NCBI Taxonomy" id="1328866"/>
    <lineage>
        <taxon>Bacteria</taxon>
        <taxon>Bacillati</taxon>
        <taxon>Actinomycetota</taxon>
        <taxon>Actinomycetes</taxon>
        <taxon>Micrococcales</taxon>
        <taxon>Microbacteriaceae</taxon>
        <taxon>Rathayibacter</taxon>
    </lineage>
</organism>
<reference evidence="1 2" key="1">
    <citation type="submission" date="2018-03" db="EMBL/GenBank/DDBJ databases">
        <title>Bacteriophage NCPPB3778 and a type I-E CRISPR drive the evolution of the US Biological Select Agent, Rathayibacter toxicus.</title>
        <authorList>
            <person name="Davis E.W.II."/>
            <person name="Tabima J.F."/>
            <person name="Weisberg A.J."/>
            <person name="Dantas Lopes L."/>
            <person name="Wiseman M.S."/>
            <person name="Wiseman M.S."/>
            <person name="Pupko T."/>
            <person name="Belcher M.S."/>
            <person name="Sechler A.J."/>
            <person name="Tancos M.A."/>
            <person name="Schroeder B.K."/>
            <person name="Murray T.D."/>
            <person name="Luster D.G."/>
            <person name="Schneider W.L."/>
            <person name="Rogers E."/>
            <person name="Andreote F.D."/>
            <person name="Grunwald N.J."/>
            <person name="Putnam M.L."/>
            <person name="Chang J.H."/>
        </authorList>
    </citation>
    <scope>NUCLEOTIDE SEQUENCE [LARGE SCALE GENOMIC DNA]</scope>
    <source>
        <strain evidence="1 2">DSM 15932</strain>
    </source>
</reference>
<sequence length="173" mass="17791">MTYNPNADSVIFSQTVNKTITNTVSETSLLGAGVGSNLIKANALTVGKRIRIHGEGIYSTPLIGSSLTIRVKLGGVVVASVLTSALLASAVNKACTFDCLIVVREVGTAGKVIVGGEASYSIGASKFFQDIDNAGAMTTIDTTADMSPDVTVQWDAASTSRSITSTIATVMVV</sequence>